<reference evidence="1 2" key="1">
    <citation type="submission" date="2020-07" db="EMBL/GenBank/DDBJ databases">
        <title>Taxonomic proposal: Crassvirales, a new order of highly abundant and diverse bacterial viruses.</title>
        <authorList>
            <person name="Shkoporov A.N."/>
            <person name="Stockdale S.R."/>
            <person name="Guerin E."/>
            <person name="Ross R.P."/>
            <person name="Hill C."/>
        </authorList>
    </citation>
    <scope>NUCLEOTIDE SEQUENCE [LARGE SCALE GENOMIC DNA]</scope>
</reference>
<dbReference type="KEGG" id="vg:65128912"/>
<protein>
    <submittedName>
        <fullName evidence="1">Uncharacterized protein</fullName>
    </submittedName>
</protein>
<dbReference type="Proteomes" id="UP000594051">
    <property type="component" value="Segment"/>
</dbReference>
<dbReference type="InterPro" id="IPR057877">
    <property type="entry name" value="CrAss_Ring_3_4"/>
</dbReference>
<dbReference type="EMBL" id="MT774379">
    <property type="protein sequence ID" value="QOR58441.1"/>
    <property type="molecule type" value="Genomic_DNA"/>
</dbReference>
<keyword evidence="2" id="KW-1185">Reference proteome</keyword>
<dbReference type="RefSeq" id="YP_010110599.1">
    <property type="nucleotide sequence ID" value="NC_055872.1"/>
</dbReference>
<evidence type="ECO:0000313" key="2">
    <source>
        <dbReference type="Proteomes" id="UP000594051"/>
    </source>
</evidence>
<dbReference type="Pfam" id="PF25710">
    <property type="entry name" value="CrAss_Ring_3_4"/>
    <property type="match status" value="1"/>
</dbReference>
<proteinExistence type="predicted"/>
<name>A0A7M1RX57_9CAUD</name>
<evidence type="ECO:0000313" key="1">
    <source>
        <dbReference type="EMBL" id="QOR58441.1"/>
    </source>
</evidence>
<organism evidence="1 2">
    <name type="scientific">uncultured phage cr118_1</name>
    <dbReference type="NCBI Taxonomy" id="2772063"/>
    <lineage>
        <taxon>Viruses</taxon>
        <taxon>Duplodnaviria</taxon>
        <taxon>Heunggongvirae</taxon>
        <taxon>Uroviricota</taxon>
        <taxon>Caudoviricetes</taxon>
        <taxon>Crassvirales</taxon>
        <taxon>Suoliviridae</taxon>
        <taxon>Uncouvirinae</taxon>
        <taxon>Besingivirus</taxon>
        <taxon>Besingivirus coli</taxon>
    </lineage>
</organism>
<sequence>MRKIDFQIGFLNEINRSSLISDKPTTFEINYWLTAGIRKAIKTKYTGFNLKREAFEESEKRIEDLRFLVEEYTFDSTNLIKQTKTTSYDTYKLLFKNDSNFDVNDMWYIVNETVGISSTNKCWEILPGTSTPIIKTVDVIQCTHDNIDQRLNNSLSDYHLHNNYARPLRLFTKNGVTFYTDGNYDINTYTISYIKKPEAIDVTVDPFDEYTELPDSIHDEVIKLAAKMYIENKMDQRYSSYSNEVNEQE</sequence>
<dbReference type="GeneID" id="65128912"/>
<accession>A0A7M1RX57</accession>